<dbReference type="Proteomes" id="UP001596270">
    <property type="component" value="Unassembled WGS sequence"/>
</dbReference>
<keyword evidence="6" id="KW-1185">Reference proteome</keyword>
<dbReference type="PANTHER" id="PTHR30173:SF36">
    <property type="entry name" value="ECF RNA POLYMERASE SIGMA FACTOR SIGJ"/>
    <property type="match status" value="1"/>
</dbReference>
<comment type="subunit">
    <text evidence="1">Interacts transiently with the RNA polymerase catalytic core formed by RpoA, RpoB, RpoC and RpoZ (2 alpha, 1 beta, 1 beta' and 1 omega subunit) to form the RNA polymerase holoenzyme that can initiate transcription.</text>
</comment>
<dbReference type="Gene3D" id="1.10.10.10">
    <property type="entry name" value="Winged helix-like DNA-binding domain superfamily/Winged helix DNA-binding domain"/>
    <property type="match status" value="1"/>
</dbReference>
<sequence length="308" mass="33808">MDTLSPNTLNAPNTPTASPDPAAIFHEHCPRLMALAYRMLGSRADAEDVVQDAWLRWSAARPEALQSAEAWLVTVATRLSIDRLRAAKTERAHYTGFWLPEPLLTDGPDSPEHLLELAGDISLAFLAVLEKLTPDERAAFLLREVFDADYPDIAQTLGKTQAACRQLVSRAKSQVRAEKTRFSVSREEHLQLLERFAAAARGGDMAALKALFSDDAALISDGGGVVPSFGKIVRGAQRLAQLYYAVARRHGDAIRIEIAGINGTPGLLRFVNGQLESVQAIYFENGLVTEIRTQRNPHKLARVLSQMT</sequence>
<dbReference type="NCBIfam" id="NF007214">
    <property type="entry name" value="PRK09636.1"/>
    <property type="match status" value="1"/>
</dbReference>
<dbReference type="NCBIfam" id="TIGR02937">
    <property type="entry name" value="sigma70-ECF"/>
    <property type="match status" value="1"/>
</dbReference>
<dbReference type="InterPro" id="IPR007627">
    <property type="entry name" value="RNA_pol_sigma70_r2"/>
</dbReference>
<dbReference type="InterPro" id="IPR014284">
    <property type="entry name" value="RNA_pol_sigma-70_dom"/>
</dbReference>
<dbReference type="SUPFAM" id="SSF88659">
    <property type="entry name" value="Sigma3 and sigma4 domains of RNA polymerase sigma factors"/>
    <property type="match status" value="1"/>
</dbReference>
<feature type="domain" description="RNA polymerase sigma factor 70 region 4 type 2" evidence="4">
    <location>
        <begin position="123"/>
        <end position="174"/>
    </location>
</feature>
<evidence type="ECO:0000256" key="1">
    <source>
        <dbReference type="ARBA" id="ARBA00011344"/>
    </source>
</evidence>
<feature type="domain" description="RNA polymerase sigma-70 region 2" evidence="3">
    <location>
        <begin position="25"/>
        <end position="88"/>
    </location>
</feature>
<evidence type="ECO:0000256" key="2">
    <source>
        <dbReference type="SAM" id="MobiDB-lite"/>
    </source>
</evidence>
<dbReference type="NCBIfam" id="TIGR02957">
    <property type="entry name" value="SigX4"/>
    <property type="match status" value="1"/>
</dbReference>
<dbReference type="Gene3D" id="1.10.1740.10">
    <property type="match status" value="1"/>
</dbReference>
<evidence type="ECO:0000313" key="6">
    <source>
        <dbReference type="Proteomes" id="UP001596270"/>
    </source>
</evidence>
<feature type="region of interest" description="Disordered" evidence="2">
    <location>
        <begin position="1"/>
        <end position="22"/>
    </location>
</feature>
<evidence type="ECO:0000259" key="3">
    <source>
        <dbReference type="Pfam" id="PF04542"/>
    </source>
</evidence>
<organism evidence="5 6">
    <name type="scientific">Polaromonas aquatica</name>
    <dbReference type="NCBI Taxonomy" id="332657"/>
    <lineage>
        <taxon>Bacteria</taxon>
        <taxon>Pseudomonadati</taxon>
        <taxon>Pseudomonadota</taxon>
        <taxon>Betaproteobacteria</taxon>
        <taxon>Burkholderiales</taxon>
        <taxon>Comamonadaceae</taxon>
        <taxon>Polaromonas</taxon>
    </lineage>
</organism>
<dbReference type="Pfam" id="PF08281">
    <property type="entry name" value="Sigma70_r4_2"/>
    <property type="match status" value="1"/>
</dbReference>
<dbReference type="InterPro" id="IPR036388">
    <property type="entry name" value="WH-like_DNA-bd_sf"/>
</dbReference>
<dbReference type="InterPro" id="IPR013249">
    <property type="entry name" value="RNA_pol_sigma70_r4_t2"/>
</dbReference>
<dbReference type="Pfam" id="PF04542">
    <property type="entry name" value="Sigma70_r2"/>
    <property type="match status" value="1"/>
</dbReference>
<dbReference type="SUPFAM" id="SSF88946">
    <property type="entry name" value="Sigma2 domain of RNA polymerase sigma factors"/>
    <property type="match status" value="1"/>
</dbReference>
<reference evidence="6" key="1">
    <citation type="journal article" date="2019" name="Int. J. Syst. Evol. Microbiol.">
        <title>The Global Catalogue of Microorganisms (GCM) 10K type strain sequencing project: providing services to taxonomists for standard genome sequencing and annotation.</title>
        <authorList>
            <consortium name="The Broad Institute Genomics Platform"/>
            <consortium name="The Broad Institute Genome Sequencing Center for Infectious Disease"/>
            <person name="Wu L."/>
            <person name="Ma J."/>
        </authorList>
    </citation>
    <scope>NUCLEOTIDE SEQUENCE [LARGE SCALE GENOMIC DNA]</scope>
    <source>
        <strain evidence="6">CCUG 39402</strain>
    </source>
</reference>
<dbReference type="InterPro" id="IPR013325">
    <property type="entry name" value="RNA_pol_sigma_r2"/>
</dbReference>
<protein>
    <submittedName>
        <fullName evidence="5">RNA polymerase sigma-70 factor</fullName>
    </submittedName>
</protein>
<evidence type="ECO:0000313" key="5">
    <source>
        <dbReference type="EMBL" id="MFC6281539.1"/>
    </source>
</evidence>
<dbReference type="PANTHER" id="PTHR30173">
    <property type="entry name" value="SIGMA 19 FACTOR"/>
    <property type="match status" value="1"/>
</dbReference>
<dbReference type="EMBL" id="JBHSRS010000018">
    <property type="protein sequence ID" value="MFC6281539.1"/>
    <property type="molecule type" value="Genomic_DNA"/>
</dbReference>
<feature type="compositionally biased region" description="Polar residues" evidence="2">
    <location>
        <begin position="1"/>
        <end position="17"/>
    </location>
</feature>
<proteinExistence type="predicted"/>
<gene>
    <name evidence="5" type="ORF">ACFQND_09875</name>
</gene>
<comment type="caution">
    <text evidence="5">The sequence shown here is derived from an EMBL/GenBank/DDBJ whole genome shotgun (WGS) entry which is preliminary data.</text>
</comment>
<evidence type="ECO:0000259" key="4">
    <source>
        <dbReference type="Pfam" id="PF08281"/>
    </source>
</evidence>
<dbReference type="InterPro" id="IPR014303">
    <property type="entry name" value="RNA_pol_sigma-70_ECF"/>
</dbReference>
<dbReference type="InterPro" id="IPR013324">
    <property type="entry name" value="RNA_pol_sigma_r3/r4-like"/>
</dbReference>
<dbReference type="RefSeq" id="WP_371437158.1">
    <property type="nucleotide sequence ID" value="NZ_JBHSRS010000018.1"/>
</dbReference>
<dbReference type="InterPro" id="IPR032710">
    <property type="entry name" value="NTF2-like_dom_sf"/>
</dbReference>
<dbReference type="InterPro" id="IPR052704">
    <property type="entry name" value="ECF_Sigma-70_Domain"/>
</dbReference>
<dbReference type="Gene3D" id="3.10.450.50">
    <property type="match status" value="1"/>
</dbReference>
<accession>A0ABW1TV95</accession>
<dbReference type="SUPFAM" id="SSF54427">
    <property type="entry name" value="NTF2-like"/>
    <property type="match status" value="1"/>
</dbReference>
<name>A0ABW1TV95_9BURK</name>